<evidence type="ECO:0000256" key="4">
    <source>
        <dbReference type="ARBA" id="ARBA00022801"/>
    </source>
</evidence>
<dbReference type="AlphaFoldDB" id="A0A9P4SCW1"/>
<proteinExistence type="inferred from homology"/>
<comment type="similarity">
    <text evidence="2 6">Belongs to the glycosyl hydrolase 53 family.</text>
</comment>
<organism evidence="7 8">
    <name type="scientific">Patellaria atrata CBS 101060</name>
    <dbReference type="NCBI Taxonomy" id="1346257"/>
    <lineage>
        <taxon>Eukaryota</taxon>
        <taxon>Fungi</taxon>
        <taxon>Dikarya</taxon>
        <taxon>Ascomycota</taxon>
        <taxon>Pezizomycotina</taxon>
        <taxon>Dothideomycetes</taxon>
        <taxon>Dothideomycetes incertae sedis</taxon>
        <taxon>Patellariales</taxon>
        <taxon>Patellariaceae</taxon>
        <taxon>Patellaria</taxon>
    </lineage>
</organism>
<protein>
    <recommendedName>
        <fullName evidence="3 6">Arabinogalactan endo-beta-1,4-galactanase</fullName>
        <ecNumber evidence="3 6">3.2.1.89</ecNumber>
    </recommendedName>
</protein>
<accession>A0A9P4SCW1</accession>
<evidence type="ECO:0000256" key="3">
    <source>
        <dbReference type="ARBA" id="ARBA00012556"/>
    </source>
</evidence>
<dbReference type="GO" id="GO:0045490">
    <property type="term" value="P:pectin catabolic process"/>
    <property type="evidence" value="ECO:0007669"/>
    <property type="project" value="TreeGrafter"/>
</dbReference>
<name>A0A9P4SCW1_9PEZI</name>
<gene>
    <name evidence="7" type="ORF">M501DRAFT_992270</name>
</gene>
<dbReference type="PANTHER" id="PTHR34983:SF1">
    <property type="entry name" value="ARABINOGALACTAN ENDO-BETA-1,4-GALACTANASE A"/>
    <property type="match status" value="1"/>
</dbReference>
<dbReference type="FunFam" id="3.20.20.80:FF:000077">
    <property type="entry name" value="Arabinogalactan endo-beta-1,4-galactanase"/>
    <property type="match status" value="1"/>
</dbReference>
<dbReference type="SUPFAM" id="SSF51445">
    <property type="entry name" value="(Trans)glycosidases"/>
    <property type="match status" value="1"/>
</dbReference>
<evidence type="ECO:0000256" key="6">
    <source>
        <dbReference type="RuleBase" id="RU361192"/>
    </source>
</evidence>
<dbReference type="Pfam" id="PF07745">
    <property type="entry name" value="Glyco_hydro_53"/>
    <property type="match status" value="1"/>
</dbReference>
<evidence type="ECO:0000256" key="5">
    <source>
        <dbReference type="ARBA" id="ARBA00023295"/>
    </source>
</evidence>
<evidence type="ECO:0000256" key="2">
    <source>
        <dbReference type="ARBA" id="ARBA00010687"/>
    </source>
</evidence>
<dbReference type="OrthoDB" id="110914at2759"/>
<evidence type="ECO:0000313" key="8">
    <source>
        <dbReference type="Proteomes" id="UP000799429"/>
    </source>
</evidence>
<sequence>MAQSWKGVDWSSTILQESQGRSWKSSNGQTQPLETILKDAGVNTVRQRIWVNPSGGTYNLDYNIRLGKRAKAAGLAIYLDFHYADDWADPGKQPTPAAWRNYNIDDLTWKIYNYTKEVMDGFQSNGLALPIVSIGNEIRNGLLWPLGKLDQNPYNTARLLHSASAAIKDSTISPKPRIMLHIDNGWDWGLQQWWYDTVLKQGPLVASDYDIQGVSYYPFYNEKATLASLQSSLRQMKSKYNKAIQVVETNWPTSCSNPSRPFPADVKNIPFSVEGQRQWMQKVAAATSAAGGEGLFYWEPAWIDNAGLGSSCGWNLMVDNQGRDMGSLNVFQQI</sequence>
<evidence type="ECO:0000313" key="7">
    <source>
        <dbReference type="EMBL" id="KAF2839298.1"/>
    </source>
</evidence>
<reference evidence="7" key="1">
    <citation type="journal article" date="2020" name="Stud. Mycol.">
        <title>101 Dothideomycetes genomes: a test case for predicting lifestyles and emergence of pathogens.</title>
        <authorList>
            <person name="Haridas S."/>
            <person name="Albert R."/>
            <person name="Binder M."/>
            <person name="Bloem J."/>
            <person name="Labutti K."/>
            <person name="Salamov A."/>
            <person name="Andreopoulos B."/>
            <person name="Baker S."/>
            <person name="Barry K."/>
            <person name="Bills G."/>
            <person name="Bluhm B."/>
            <person name="Cannon C."/>
            <person name="Castanera R."/>
            <person name="Culley D."/>
            <person name="Daum C."/>
            <person name="Ezra D."/>
            <person name="Gonzalez J."/>
            <person name="Henrissat B."/>
            <person name="Kuo A."/>
            <person name="Liang C."/>
            <person name="Lipzen A."/>
            <person name="Lutzoni F."/>
            <person name="Magnuson J."/>
            <person name="Mondo S."/>
            <person name="Nolan M."/>
            <person name="Ohm R."/>
            <person name="Pangilinan J."/>
            <person name="Park H.-J."/>
            <person name="Ramirez L."/>
            <person name="Alfaro M."/>
            <person name="Sun H."/>
            <person name="Tritt A."/>
            <person name="Yoshinaga Y."/>
            <person name="Zwiers L.-H."/>
            <person name="Turgeon B."/>
            <person name="Goodwin S."/>
            <person name="Spatafora J."/>
            <person name="Crous P."/>
            <person name="Grigoriev I."/>
        </authorList>
    </citation>
    <scope>NUCLEOTIDE SEQUENCE</scope>
    <source>
        <strain evidence="7">CBS 101060</strain>
    </source>
</reference>
<evidence type="ECO:0000256" key="1">
    <source>
        <dbReference type="ARBA" id="ARBA00001695"/>
    </source>
</evidence>
<dbReference type="InterPro" id="IPR011683">
    <property type="entry name" value="Glyco_hydro_53"/>
</dbReference>
<dbReference type="EMBL" id="MU006095">
    <property type="protein sequence ID" value="KAF2839298.1"/>
    <property type="molecule type" value="Genomic_DNA"/>
</dbReference>
<dbReference type="EC" id="3.2.1.89" evidence="3 6"/>
<dbReference type="Proteomes" id="UP000799429">
    <property type="component" value="Unassembled WGS sequence"/>
</dbReference>
<dbReference type="Gene3D" id="3.20.20.80">
    <property type="entry name" value="Glycosidases"/>
    <property type="match status" value="1"/>
</dbReference>
<dbReference type="GO" id="GO:0031218">
    <property type="term" value="F:arabinogalactan endo-1,4-beta-galactosidase activity"/>
    <property type="evidence" value="ECO:0007669"/>
    <property type="project" value="UniProtKB-EC"/>
</dbReference>
<keyword evidence="4 6" id="KW-0378">Hydrolase</keyword>
<keyword evidence="8" id="KW-1185">Reference proteome</keyword>
<keyword evidence="5 6" id="KW-0326">Glycosidase</keyword>
<dbReference type="InterPro" id="IPR017853">
    <property type="entry name" value="GH"/>
</dbReference>
<comment type="caution">
    <text evidence="7">The sequence shown here is derived from an EMBL/GenBank/DDBJ whole genome shotgun (WGS) entry which is preliminary data.</text>
</comment>
<dbReference type="GO" id="GO:0015926">
    <property type="term" value="F:glucosidase activity"/>
    <property type="evidence" value="ECO:0007669"/>
    <property type="project" value="InterPro"/>
</dbReference>
<comment type="catalytic activity">
    <reaction evidence="1 6">
        <text>The enzyme specifically hydrolyzes (1-&gt;4)-beta-D-galactosidic linkages in type I arabinogalactans.</text>
        <dbReference type="EC" id="3.2.1.89"/>
    </reaction>
</comment>
<dbReference type="PANTHER" id="PTHR34983">
    <property type="entry name" value="ARABINOGALACTAN ENDO-BETA-1,4-GALACTANASE A"/>
    <property type="match status" value="1"/>
</dbReference>